<organism evidence="3 4">
    <name type="scientific">Bursaphelenchus xylophilus</name>
    <name type="common">Pinewood nematode worm</name>
    <name type="synonym">Aphelenchoides xylophilus</name>
    <dbReference type="NCBI Taxonomy" id="6326"/>
    <lineage>
        <taxon>Eukaryota</taxon>
        <taxon>Metazoa</taxon>
        <taxon>Ecdysozoa</taxon>
        <taxon>Nematoda</taxon>
        <taxon>Chromadorea</taxon>
        <taxon>Rhabditida</taxon>
        <taxon>Tylenchina</taxon>
        <taxon>Tylenchomorpha</taxon>
        <taxon>Aphelenchoidea</taxon>
        <taxon>Aphelenchoididae</taxon>
        <taxon>Bursaphelenchus</taxon>
    </lineage>
</organism>
<dbReference type="InterPro" id="IPR008962">
    <property type="entry name" value="PapD-like_sf"/>
</dbReference>
<dbReference type="PANTHER" id="PTHR22947:SF5">
    <property type="entry name" value="MAJOR SPERM PROTEIN"/>
    <property type="match status" value="1"/>
</dbReference>
<dbReference type="PROSITE" id="PS50202">
    <property type="entry name" value="MSP"/>
    <property type="match status" value="1"/>
</dbReference>
<dbReference type="AlphaFoldDB" id="A0A811LUT2"/>
<dbReference type="Gene3D" id="2.60.40.10">
    <property type="entry name" value="Immunoglobulins"/>
    <property type="match status" value="1"/>
</dbReference>
<evidence type="ECO:0000313" key="4">
    <source>
        <dbReference type="Proteomes" id="UP000659654"/>
    </source>
</evidence>
<dbReference type="InterPro" id="IPR013783">
    <property type="entry name" value="Ig-like_fold"/>
</dbReference>
<feature type="domain" description="MSP" evidence="2">
    <location>
        <begin position="5"/>
        <end position="121"/>
    </location>
</feature>
<dbReference type="InterPro" id="IPR000535">
    <property type="entry name" value="MSP_dom"/>
</dbReference>
<reference evidence="3" key="1">
    <citation type="submission" date="2020-09" db="EMBL/GenBank/DDBJ databases">
        <authorList>
            <person name="Kikuchi T."/>
        </authorList>
    </citation>
    <scope>NUCLEOTIDE SEQUENCE</scope>
    <source>
        <strain evidence="3">Ka4C1</strain>
    </source>
</reference>
<comment type="function">
    <text evidence="1">Central component in molecular interactions underlying sperm crawling. Forms an extensive filament system that extends from sperm villipoda, along the leading edge of the pseudopod.</text>
</comment>
<dbReference type="Pfam" id="PF00635">
    <property type="entry name" value="Motile_Sperm"/>
    <property type="match status" value="1"/>
</dbReference>
<dbReference type="EMBL" id="CAJFCV020000005">
    <property type="protein sequence ID" value="CAG9123388.1"/>
    <property type="molecule type" value="Genomic_DNA"/>
</dbReference>
<dbReference type="Proteomes" id="UP000659654">
    <property type="component" value="Unassembled WGS sequence"/>
</dbReference>
<name>A0A811LUT2_BURXY</name>
<accession>A0A811LUT2</accession>
<comment type="caution">
    <text evidence="3">The sequence shown here is derived from an EMBL/GenBank/DDBJ whole genome shotgun (WGS) entry which is preliminary data.</text>
</comment>
<evidence type="ECO:0000313" key="3">
    <source>
        <dbReference type="EMBL" id="CAD5231864.1"/>
    </source>
</evidence>
<gene>
    <name evidence="3" type="ORF">BXYJ_LOCUS11955</name>
</gene>
<dbReference type="InterPro" id="IPR051774">
    <property type="entry name" value="Sperm-specific_class_P"/>
</dbReference>
<keyword evidence="1" id="KW-0963">Cytoplasm</keyword>
<sequence>MFLSQIDEDEEEHGLFVAPHVADFSSLKGGASRHLMANGTEKRLAIKIKCSNNALYRVSPVYYVLEPGESQRILVVRDPGKPAVDKMIILYKATNCKNAYSAFHGDDGEEMSSLSMHVPVILKNPQINPEMIRPRLQAI</sequence>
<dbReference type="SUPFAM" id="SSF49354">
    <property type="entry name" value="PapD-like"/>
    <property type="match status" value="1"/>
</dbReference>
<protein>
    <recommendedName>
        <fullName evidence="1">Major sperm protein</fullName>
    </recommendedName>
</protein>
<dbReference type="Proteomes" id="UP000582659">
    <property type="component" value="Unassembled WGS sequence"/>
</dbReference>
<keyword evidence="1" id="KW-0206">Cytoskeleton</keyword>
<dbReference type="OrthoDB" id="5854456at2759"/>
<evidence type="ECO:0000259" key="2">
    <source>
        <dbReference type="PROSITE" id="PS50202"/>
    </source>
</evidence>
<dbReference type="EMBL" id="CAJFDI010000005">
    <property type="protein sequence ID" value="CAD5231864.1"/>
    <property type="molecule type" value="Genomic_DNA"/>
</dbReference>
<dbReference type="PANTHER" id="PTHR22947">
    <property type="entry name" value="MAJOR SPERM PROTEIN"/>
    <property type="match status" value="1"/>
</dbReference>
<evidence type="ECO:0000256" key="1">
    <source>
        <dbReference type="RuleBase" id="RU003425"/>
    </source>
</evidence>
<proteinExistence type="predicted"/>
<dbReference type="SMR" id="A0A811LUT2"/>
<keyword evidence="4" id="KW-1185">Reference proteome</keyword>